<sequence>MPLLSRYPDPGEISDRLRDAHAVTAELIAEVVRQTRKSARIEQLIGSGAWTDAALALIDLELPQWQVRRIAYDGGEWYCALSRQRELPEWLDQSIEIRHADLPLAILGAFVEARCLTAPRSRTSVPAAPRDANPPYVPACCDNFA</sequence>
<dbReference type="OrthoDB" id="8234528at2"/>
<dbReference type="RefSeq" id="WP_079538324.1">
    <property type="nucleotide sequence ID" value="NZ_LT670844.1"/>
</dbReference>
<gene>
    <name evidence="1" type="ORF">SAMN05444159_2401</name>
</gene>
<evidence type="ECO:0000313" key="2">
    <source>
        <dbReference type="Proteomes" id="UP000189935"/>
    </source>
</evidence>
<dbReference type="EMBL" id="LT670844">
    <property type="protein sequence ID" value="SHK09642.1"/>
    <property type="molecule type" value="Genomic_DNA"/>
</dbReference>
<organism evidence="1 2">
    <name type="scientific">Bradyrhizobium lablabi</name>
    <dbReference type="NCBI Taxonomy" id="722472"/>
    <lineage>
        <taxon>Bacteria</taxon>
        <taxon>Pseudomonadati</taxon>
        <taxon>Pseudomonadota</taxon>
        <taxon>Alphaproteobacteria</taxon>
        <taxon>Hyphomicrobiales</taxon>
        <taxon>Nitrobacteraceae</taxon>
        <taxon>Bradyrhizobium</taxon>
    </lineage>
</organism>
<dbReference type="Proteomes" id="UP000189935">
    <property type="component" value="Chromosome I"/>
</dbReference>
<evidence type="ECO:0000313" key="1">
    <source>
        <dbReference type="EMBL" id="SHK09642.1"/>
    </source>
</evidence>
<name>A0A1M6PNW6_9BRAD</name>
<protein>
    <submittedName>
        <fullName evidence="1">Uncharacterized protein</fullName>
    </submittedName>
</protein>
<accession>A0A1M6PNW6</accession>
<proteinExistence type="predicted"/>
<reference evidence="1 2" key="1">
    <citation type="submission" date="2016-11" db="EMBL/GenBank/DDBJ databases">
        <authorList>
            <person name="Jaros S."/>
            <person name="Januszkiewicz K."/>
            <person name="Wedrychowicz H."/>
        </authorList>
    </citation>
    <scope>NUCLEOTIDE SEQUENCE [LARGE SCALE GENOMIC DNA]</scope>
    <source>
        <strain evidence="1 2">GAS499</strain>
    </source>
</reference>
<dbReference type="AlphaFoldDB" id="A0A1M6PNW6"/>